<keyword evidence="3" id="KW-1185">Reference proteome</keyword>
<evidence type="ECO:0000256" key="1">
    <source>
        <dbReference type="SAM" id="MobiDB-lite"/>
    </source>
</evidence>
<dbReference type="RefSeq" id="WP_203844865.1">
    <property type="nucleotide sequence ID" value="NZ_BAAAVW010000002.1"/>
</dbReference>
<proteinExistence type="predicted"/>
<feature type="region of interest" description="Disordered" evidence="1">
    <location>
        <begin position="70"/>
        <end position="89"/>
    </location>
</feature>
<evidence type="ECO:0000313" key="3">
    <source>
        <dbReference type="Proteomes" id="UP000660611"/>
    </source>
</evidence>
<organism evidence="2 3">
    <name type="scientific">Dactylosporangium siamense</name>
    <dbReference type="NCBI Taxonomy" id="685454"/>
    <lineage>
        <taxon>Bacteria</taxon>
        <taxon>Bacillati</taxon>
        <taxon>Actinomycetota</taxon>
        <taxon>Actinomycetes</taxon>
        <taxon>Micromonosporales</taxon>
        <taxon>Micromonosporaceae</taxon>
        <taxon>Dactylosporangium</taxon>
    </lineage>
</organism>
<accession>A0A919U585</accession>
<sequence length="89" mass="9914">MSIDLPLKDAVEELTGFEVIGIEQHYKRDMENLGAIRTLVGVVHAYEHRTNPDITWAEVEQRTMRDLNGYFAAPSVEPDDPAGKDGSGE</sequence>
<dbReference type="EMBL" id="BONQ01000018">
    <property type="protein sequence ID" value="GIG42984.1"/>
    <property type="molecule type" value="Genomic_DNA"/>
</dbReference>
<dbReference type="AlphaFoldDB" id="A0A919U585"/>
<name>A0A919U585_9ACTN</name>
<protein>
    <submittedName>
        <fullName evidence="2">Uncharacterized protein</fullName>
    </submittedName>
</protein>
<dbReference type="Proteomes" id="UP000660611">
    <property type="component" value="Unassembled WGS sequence"/>
</dbReference>
<comment type="caution">
    <text evidence="2">The sequence shown here is derived from an EMBL/GenBank/DDBJ whole genome shotgun (WGS) entry which is preliminary data.</text>
</comment>
<gene>
    <name evidence="2" type="ORF">Dsi01nite_010250</name>
</gene>
<reference evidence="2" key="1">
    <citation type="submission" date="2021-01" db="EMBL/GenBank/DDBJ databases">
        <title>Whole genome shotgun sequence of Dactylosporangium siamense NBRC 106093.</title>
        <authorList>
            <person name="Komaki H."/>
            <person name="Tamura T."/>
        </authorList>
    </citation>
    <scope>NUCLEOTIDE SEQUENCE</scope>
    <source>
        <strain evidence="2">NBRC 106093</strain>
    </source>
</reference>
<evidence type="ECO:0000313" key="2">
    <source>
        <dbReference type="EMBL" id="GIG42984.1"/>
    </source>
</evidence>